<dbReference type="InterPro" id="IPR050639">
    <property type="entry name" value="SSR_resolvase"/>
</dbReference>
<reference evidence="4" key="1">
    <citation type="journal article" date="2012" name="PLoS ONE">
        <title>Gene sets for utilization of primary and secondary nutrition supplies in the distal gut of endangered iberian lynx.</title>
        <authorList>
            <person name="Alcaide M."/>
            <person name="Messina E."/>
            <person name="Richter M."/>
            <person name="Bargiela R."/>
            <person name="Peplies J."/>
            <person name="Huws S.A."/>
            <person name="Newbold C.J."/>
            <person name="Golyshin P.N."/>
            <person name="Simon M.A."/>
            <person name="Lopez G."/>
            <person name="Yakimov M.M."/>
            <person name="Ferrer M."/>
        </authorList>
    </citation>
    <scope>NUCLEOTIDE SEQUENCE</scope>
</reference>
<dbReference type="Gene3D" id="3.40.50.1390">
    <property type="entry name" value="Resolvase, N-terminal catalytic domain"/>
    <property type="match status" value="1"/>
</dbReference>
<organism evidence="4">
    <name type="scientific">gut metagenome</name>
    <dbReference type="NCBI Taxonomy" id="749906"/>
    <lineage>
        <taxon>unclassified sequences</taxon>
        <taxon>metagenomes</taxon>
        <taxon>organismal metagenomes</taxon>
    </lineage>
</organism>
<name>J9GP70_9ZZZZ</name>
<dbReference type="GO" id="GO:0003677">
    <property type="term" value="F:DNA binding"/>
    <property type="evidence" value="ECO:0007669"/>
    <property type="project" value="InterPro"/>
</dbReference>
<dbReference type="InterPro" id="IPR011109">
    <property type="entry name" value="DNA_bind_recombinase_dom"/>
</dbReference>
<feature type="domain" description="Recombinase" evidence="3">
    <location>
        <begin position="222"/>
        <end position="347"/>
    </location>
</feature>
<evidence type="ECO:0000259" key="3">
    <source>
        <dbReference type="PROSITE" id="PS51737"/>
    </source>
</evidence>
<feature type="region of interest" description="Disordered" evidence="1">
    <location>
        <begin position="1"/>
        <end position="26"/>
    </location>
</feature>
<dbReference type="InterPro" id="IPR006119">
    <property type="entry name" value="Resolv_N"/>
</dbReference>
<dbReference type="SUPFAM" id="SSF53041">
    <property type="entry name" value="Resolvase-like"/>
    <property type="match status" value="1"/>
</dbReference>
<dbReference type="Pfam" id="PF00239">
    <property type="entry name" value="Resolvase"/>
    <property type="match status" value="1"/>
</dbReference>
<dbReference type="Pfam" id="PF07508">
    <property type="entry name" value="Recombinase"/>
    <property type="match status" value="1"/>
</dbReference>
<proteinExistence type="predicted"/>
<dbReference type="InterPro" id="IPR036162">
    <property type="entry name" value="Resolvase-like_N_sf"/>
</dbReference>
<dbReference type="PANTHER" id="PTHR30461:SF23">
    <property type="entry name" value="DNA RECOMBINASE-RELATED"/>
    <property type="match status" value="1"/>
</dbReference>
<protein>
    <submittedName>
        <fullName evidence="4">Phage integrase family site-specific recombinase</fullName>
    </submittedName>
</protein>
<dbReference type="PANTHER" id="PTHR30461">
    <property type="entry name" value="DNA-INVERTASE FROM LAMBDOID PROPHAGE"/>
    <property type="match status" value="1"/>
</dbReference>
<dbReference type="InterPro" id="IPR038109">
    <property type="entry name" value="DNA_bind_recomb_sf"/>
</dbReference>
<dbReference type="GO" id="GO:0000150">
    <property type="term" value="F:DNA strand exchange activity"/>
    <property type="evidence" value="ECO:0007669"/>
    <property type="project" value="InterPro"/>
</dbReference>
<dbReference type="Gene3D" id="3.90.1750.20">
    <property type="entry name" value="Putative Large Serine Recombinase, Chain B, Domain 2"/>
    <property type="match status" value="1"/>
</dbReference>
<comment type="caution">
    <text evidence="4">The sequence shown here is derived from an EMBL/GenBank/DDBJ whole genome shotgun (WGS) entry which is preliminary data.</text>
</comment>
<dbReference type="SMART" id="SM00857">
    <property type="entry name" value="Resolvase"/>
    <property type="match status" value="1"/>
</dbReference>
<dbReference type="PROSITE" id="PS51737">
    <property type="entry name" value="RECOMBINASE_DNA_BIND"/>
    <property type="match status" value="1"/>
</dbReference>
<feature type="domain" description="Resolvase/invertase-type recombinase catalytic" evidence="2">
    <location>
        <begin position="62"/>
        <end position="213"/>
    </location>
</feature>
<accession>J9GP70</accession>
<evidence type="ECO:0000256" key="1">
    <source>
        <dbReference type="SAM" id="MobiDB-lite"/>
    </source>
</evidence>
<dbReference type="PROSITE" id="PS51736">
    <property type="entry name" value="RECOMBINASES_3"/>
    <property type="match status" value="1"/>
</dbReference>
<sequence>MAKPLNSKEIETARWPGGRAERRNQRKQQIYDEIAQNQSGNGVVVIPPQKKMDAPIEHPTLRVAAYCRVSTQEEEQVGSFEMQIHHFTKRIESNPNWELVEIYQDEGISATTVQKRLGFQKMIADAVGGKIDLILTKSISRFGRNIVDILENLRTLSALNPPVSVEFETEGITYTGDGRNNLLIALLSALAEMESQQKSEAIKAGIRWRMQEGIYKFSVQNTLGYYRDHFGRLVIEPTEARIVEYIFESCLEGASPSEIAASLTDQGVKSPMGKDVWRPSTVRSILMNEKYCGDALMQKTHTKDYRTHKSVKNTDLNMYFKEAHHVPIIKKADWLRAQDILAHRKNTTKLTTLRSLTTKFVAPRVKEGLFQGYYILDSRWSAPERREFMQIISDLPNISTTKGDI</sequence>
<evidence type="ECO:0000259" key="2">
    <source>
        <dbReference type="PROSITE" id="PS51736"/>
    </source>
</evidence>
<gene>
    <name evidence="4" type="ORF">EVA_02394</name>
</gene>
<feature type="compositionally biased region" description="Basic and acidic residues" evidence="1">
    <location>
        <begin position="1"/>
        <end position="12"/>
    </location>
</feature>
<dbReference type="AlphaFoldDB" id="J9GP70"/>
<dbReference type="CDD" id="cd00338">
    <property type="entry name" value="Ser_Recombinase"/>
    <property type="match status" value="1"/>
</dbReference>
<dbReference type="EMBL" id="AMCI01000379">
    <property type="protein sequence ID" value="EJX09494.1"/>
    <property type="molecule type" value="Genomic_DNA"/>
</dbReference>
<evidence type="ECO:0000313" key="4">
    <source>
        <dbReference type="EMBL" id="EJX09494.1"/>
    </source>
</evidence>